<sequence>MWREKLRRHKDRHRRHDARKSSNDYVSRERDGVETSDACLADTEETSKQGNTGLKQEDLDNFREQLDGYATLIANLSTLCRFLTSRAPASILLQVEELSRASPKLLPFVKNGPHTAILPQTELPLPIDLKECDRLVSWSDPAGGSTAQSSPNSEIRVVQRSQPLQLQPQGVRQSSATEGHVPTAPKDSAAQAWTSQAGLTSNNGSSRELVGQNPPERGSSGQPSMPALGHPGMVSGEQQDLAPQLAVEPQALSDIMLAARQPGPASTLTQQSPYAIVQNPVHTAQNGLLQQTYLGPSSAALQRNSGIISAPAAAQFSHVGLGNQSIQAATLQPNQLSTILPQPAQGLSQLSVLSQPQTGQVVGHGWPGSVQSQPVAQHTQVHHLSAPQTTNGYSNTCLYQPMNSQAVPSIEQGNQTQPTQAHIQGLDNRSMINRGVEVTATAGQPAVSAGASQWLTPTQDMNVISGHQDNYLNMLGAFTNTLG</sequence>
<dbReference type="EMBL" id="JBFXLR010000024">
    <property type="protein sequence ID" value="KAL2848986.1"/>
    <property type="molecule type" value="Genomic_DNA"/>
</dbReference>
<feature type="compositionally biased region" description="Basic and acidic residues" evidence="1">
    <location>
        <begin position="19"/>
        <end position="33"/>
    </location>
</feature>
<dbReference type="RefSeq" id="XP_070898521.1">
    <property type="nucleotide sequence ID" value="XM_071045798.1"/>
</dbReference>
<feature type="compositionally biased region" description="Basic residues" evidence="1">
    <location>
        <begin position="1"/>
        <end position="18"/>
    </location>
</feature>
<proteinExistence type="predicted"/>
<evidence type="ECO:0000256" key="1">
    <source>
        <dbReference type="SAM" id="MobiDB-lite"/>
    </source>
</evidence>
<accession>A0ABR4K9M2</accession>
<comment type="caution">
    <text evidence="2">The sequence shown here is derived from an EMBL/GenBank/DDBJ whole genome shotgun (WGS) entry which is preliminary data.</text>
</comment>
<feature type="region of interest" description="Disordered" evidence="1">
    <location>
        <begin position="1"/>
        <end position="54"/>
    </location>
</feature>
<feature type="compositionally biased region" description="Polar residues" evidence="1">
    <location>
        <begin position="191"/>
        <end position="206"/>
    </location>
</feature>
<protein>
    <submittedName>
        <fullName evidence="2">Uncharacterized protein</fullName>
    </submittedName>
</protein>
<evidence type="ECO:0000313" key="2">
    <source>
        <dbReference type="EMBL" id="KAL2848986.1"/>
    </source>
</evidence>
<reference evidence="2 3" key="1">
    <citation type="submission" date="2024-07" db="EMBL/GenBank/DDBJ databases">
        <title>Section-level genome sequencing and comparative genomics of Aspergillus sections Usti and Cavernicolus.</title>
        <authorList>
            <consortium name="Lawrence Berkeley National Laboratory"/>
            <person name="Nybo J.L."/>
            <person name="Vesth T.C."/>
            <person name="Theobald S."/>
            <person name="Frisvad J.C."/>
            <person name="Larsen T.O."/>
            <person name="Kjaerboelling I."/>
            <person name="Rothschild-Mancinelli K."/>
            <person name="Lyhne E.K."/>
            <person name="Kogle M.E."/>
            <person name="Barry K."/>
            <person name="Clum A."/>
            <person name="Na H."/>
            <person name="Ledsgaard L."/>
            <person name="Lin J."/>
            <person name="Lipzen A."/>
            <person name="Kuo A."/>
            <person name="Riley R."/>
            <person name="Mondo S."/>
            <person name="LaButti K."/>
            <person name="Haridas S."/>
            <person name="Pangalinan J."/>
            <person name="Salamov A.A."/>
            <person name="Simmons B.A."/>
            <person name="Magnuson J.K."/>
            <person name="Chen J."/>
            <person name="Drula E."/>
            <person name="Henrissat B."/>
            <person name="Wiebenga A."/>
            <person name="Lubbers R.J."/>
            <person name="Gomes A.C."/>
            <person name="Macurrencykelacurrency M.R."/>
            <person name="Stajich J."/>
            <person name="Grigoriev I.V."/>
            <person name="Mortensen U.H."/>
            <person name="De vries R.P."/>
            <person name="Baker S.E."/>
            <person name="Andersen M.R."/>
        </authorList>
    </citation>
    <scope>NUCLEOTIDE SEQUENCE [LARGE SCALE GENOMIC DNA]</scope>
    <source>
        <strain evidence="2 3">CBS 756.74</strain>
    </source>
</reference>
<dbReference type="Proteomes" id="UP001610444">
    <property type="component" value="Unassembled WGS sequence"/>
</dbReference>
<feature type="compositionally biased region" description="Polar residues" evidence="1">
    <location>
        <begin position="145"/>
        <end position="177"/>
    </location>
</feature>
<feature type="region of interest" description="Disordered" evidence="1">
    <location>
        <begin position="140"/>
        <end position="236"/>
    </location>
</feature>
<dbReference type="GeneID" id="98160962"/>
<evidence type="ECO:0000313" key="3">
    <source>
        <dbReference type="Proteomes" id="UP001610444"/>
    </source>
</evidence>
<organism evidence="2 3">
    <name type="scientific">Aspergillus pseudodeflectus</name>
    <dbReference type="NCBI Taxonomy" id="176178"/>
    <lineage>
        <taxon>Eukaryota</taxon>
        <taxon>Fungi</taxon>
        <taxon>Dikarya</taxon>
        <taxon>Ascomycota</taxon>
        <taxon>Pezizomycotina</taxon>
        <taxon>Eurotiomycetes</taxon>
        <taxon>Eurotiomycetidae</taxon>
        <taxon>Eurotiales</taxon>
        <taxon>Aspergillaceae</taxon>
        <taxon>Aspergillus</taxon>
        <taxon>Aspergillus subgen. Nidulantes</taxon>
    </lineage>
</organism>
<name>A0ABR4K9M2_9EURO</name>
<keyword evidence="3" id="KW-1185">Reference proteome</keyword>
<gene>
    <name evidence="2" type="ORF">BJX68DRAFT_267332</name>
</gene>